<dbReference type="InterPro" id="IPR036366">
    <property type="entry name" value="PGBDSf"/>
</dbReference>
<protein>
    <submittedName>
        <fullName evidence="2">Peptidoglycan-binding protein</fullName>
    </submittedName>
</protein>
<feature type="domain" description="Peptidoglycan binding-like" evidence="1">
    <location>
        <begin position="340"/>
        <end position="399"/>
    </location>
</feature>
<dbReference type="SUPFAM" id="SSF47090">
    <property type="entry name" value="PGBD-like"/>
    <property type="match status" value="1"/>
</dbReference>
<dbReference type="EMBL" id="JANFYS010000052">
    <property type="protein sequence ID" value="MCQ4771780.1"/>
    <property type="molecule type" value="Genomic_DNA"/>
</dbReference>
<proteinExistence type="predicted"/>
<evidence type="ECO:0000259" key="1">
    <source>
        <dbReference type="Pfam" id="PF01471"/>
    </source>
</evidence>
<dbReference type="Proteomes" id="UP001204562">
    <property type="component" value="Unassembled WGS sequence"/>
</dbReference>
<dbReference type="Gene3D" id="1.10.101.10">
    <property type="entry name" value="PGBD-like superfamily/PGBD"/>
    <property type="match status" value="1"/>
</dbReference>
<dbReference type="InterPro" id="IPR036365">
    <property type="entry name" value="PGBD-like_sf"/>
</dbReference>
<gene>
    <name evidence="2" type="ORF">NE579_15180</name>
</gene>
<evidence type="ECO:0000313" key="3">
    <source>
        <dbReference type="Proteomes" id="UP001204562"/>
    </source>
</evidence>
<accession>A0AAW5JS75</accession>
<evidence type="ECO:0000313" key="2">
    <source>
        <dbReference type="EMBL" id="MCQ4771780.1"/>
    </source>
</evidence>
<dbReference type="InterPro" id="IPR002477">
    <property type="entry name" value="Peptidoglycan-bd-like"/>
</dbReference>
<dbReference type="AlphaFoldDB" id="A0AAW5JS75"/>
<reference evidence="2" key="1">
    <citation type="submission" date="2022-06" db="EMBL/GenBank/DDBJ databases">
        <title>Isolation of gut microbiota from human fecal samples.</title>
        <authorList>
            <person name="Pamer E.G."/>
            <person name="Barat B."/>
            <person name="Waligurski E."/>
            <person name="Medina S."/>
            <person name="Paddock L."/>
            <person name="Mostad J."/>
        </authorList>
    </citation>
    <scope>NUCLEOTIDE SEQUENCE</scope>
    <source>
        <strain evidence="2">DFI.9.91</strain>
    </source>
</reference>
<name>A0AAW5JS75_9FIRM</name>
<organism evidence="2 3">
    <name type="scientific">Intestinimonas massiliensis</name>
    <name type="common">ex Afouda et al. 2020</name>
    <dbReference type="NCBI Taxonomy" id="1673721"/>
    <lineage>
        <taxon>Bacteria</taxon>
        <taxon>Bacillati</taxon>
        <taxon>Bacillota</taxon>
        <taxon>Clostridia</taxon>
        <taxon>Eubacteriales</taxon>
        <taxon>Intestinimonas</taxon>
    </lineage>
</organism>
<sequence length="412" mass="45844">MSNGNTLMDFNTSGGLGYLQVNTFFQGVGSPAQGATVRVFNSDTKSIVSESQTDAQGQVKNIALITPPIEYSLQYGLPRPFNQYDVQVIYQDYQSVYISNVQLFPEQTAIQNVLLLPSYNAIDIPYPTLWGTYPPKIPESEVKKLPLPTGQIVLPEPVVPSLITVHEGRPEDSSASNYTVGFKDYIKNVASCEIYSTWPREAIKANVFAILSFTLSRVYTEWYRGKGYGFTITNSTAFDQAFSFGRNIFDEISEVVDEIFTTYISRPDLVQPLFTQYCDGKRVKRAGWLSQWGSKELADQGLNALQILKTYYGSDIVLKQAKKVEGIPLSFTNVLKNGSTGDAVKTIQQQLNTISNNYPLIKKVVVDGVYGASTAEAVRTFQQIFDLPETGEVNFPTWYSISNIFVAISKLA</sequence>
<dbReference type="Pfam" id="PF01471">
    <property type="entry name" value="PG_binding_1"/>
    <property type="match status" value="1"/>
</dbReference>
<comment type="caution">
    <text evidence="2">The sequence shown here is derived from an EMBL/GenBank/DDBJ whole genome shotgun (WGS) entry which is preliminary data.</text>
</comment>